<dbReference type="PROSITE" id="PS01063">
    <property type="entry name" value="SIGMA70_ECF"/>
    <property type="match status" value="1"/>
</dbReference>
<organism evidence="9 11">
    <name type="scientific">Paenibacillus macerans</name>
    <name type="common">Bacillus macerans</name>
    <dbReference type="NCBI Taxonomy" id="44252"/>
    <lineage>
        <taxon>Bacteria</taxon>
        <taxon>Bacillati</taxon>
        <taxon>Bacillota</taxon>
        <taxon>Bacilli</taxon>
        <taxon>Bacillales</taxon>
        <taxon>Paenibacillaceae</taxon>
        <taxon>Paenibacillus</taxon>
    </lineage>
</organism>
<feature type="domain" description="RNA polymerase sigma factor 70 region 4 type 2" evidence="8">
    <location>
        <begin position="125"/>
        <end position="177"/>
    </location>
</feature>
<dbReference type="InterPro" id="IPR013325">
    <property type="entry name" value="RNA_pol_sigma_r2"/>
</dbReference>
<dbReference type="Proteomes" id="UP000442469">
    <property type="component" value="Unassembled WGS sequence"/>
</dbReference>
<dbReference type="InterPro" id="IPR013249">
    <property type="entry name" value="RNA_pol_sigma70_r4_t2"/>
</dbReference>
<dbReference type="EMBL" id="JMQA01000029">
    <property type="protein sequence ID" value="KFN08165.1"/>
    <property type="molecule type" value="Genomic_DNA"/>
</dbReference>
<dbReference type="STRING" id="44252.DJ90_1767"/>
<evidence type="ECO:0000256" key="5">
    <source>
        <dbReference type="ARBA" id="ARBA00023163"/>
    </source>
</evidence>
<evidence type="ECO:0000313" key="11">
    <source>
        <dbReference type="Proteomes" id="UP000029278"/>
    </source>
</evidence>
<dbReference type="Pfam" id="PF08281">
    <property type="entry name" value="Sigma70_r4_2"/>
    <property type="match status" value="1"/>
</dbReference>
<evidence type="ECO:0000256" key="6">
    <source>
        <dbReference type="RuleBase" id="RU000716"/>
    </source>
</evidence>
<dbReference type="GO" id="GO:0006950">
    <property type="term" value="P:response to stress"/>
    <property type="evidence" value="ECO:0007669"/>
    <property type="project" value="UniProtKB-ARBA"/>
</dbReference>
<dbReference type="InterPro" id="IPR007627">
    <property type="entry name" value="RNA_pol_sigma70_r2"/>
</dbReference>
<dbReference type="HOGENOM" id="CLU_047691_3_1_9"/>
<dbReference type="PATRIC" id="fig|44252.3.peg.3371"/>
<dbReference type="EMBL" id="WNZZ01000024">
    <property type="protein sequence ID" value="MUG25399.1"/>
    <property type="molecule type" value="Genomic_DNA"/>
</dbReference>
<dbReference type="InterPro" id="IPR000838">
    <property type="entry name" value="RNA_pol_sigma70_ECF_CS"/>
</dbReference>
<comment type="caution">
    <text evidence="9">The sequence shown here is derived from an EMBL/GenBank/DDBJ whole genome shotgun (WGS) entry which is preliminary data.</text>
</comment>
<protein>
    <recommendedName>
        <fullName evidence="6">RNA polymerase sigma factor</fullName>
    </recommendedName>
</protein>
<evidence type="ECO:0000256" key="3">
    <source>
        <dbReference type="ARBA" id="ARBA00023082"/>
    </source>
</evidence>
<dbReference type="InterPro" id="IPR014284">
    <property type="entry name" value="RNA_pol_sigma-70_dom"/>
</dbReference>
<dbReference type="Gene3D" id="1.10.1740.10">
    <property type="match status" value="1"/>
</dbReference>
<dbReference type="PANTHER" id="PTHR43133:SF46">
    <property type="entry name" value="RNA POLYMERASE SIGMA-70 FACTOR ECF SUBFAMILY"/>
    <property type="match status" value="1"/>
</dbReference>
<keyword evidence="3 6" id="KW-0731">Sigma factor</keyword>
<dbReference type="GO" id="GO:0003677">
    <property type="term" value="F:DNA binding"/>
    <property type="evidence" value="ECO:0007669"/>
    <property type="project" value="UniProtKB-KW"/>
</dbReference>
<dbReference type="GO" id="GO:0016987">
    <property type="term" value="F:sigma factor activity"/>
    <property type="evidence" value="ECO:0007669"/>
    <property type="project" value="UniProtKB-KW"/>
</dbReference>
<accession>A0A090ZD83</accession>
<evidence type="ECO:0000313" key="12">
    <source>
        <dbReference type="Proteomes" id="UP000442469"/>
    </source>
</evidence>
<dbReference type="OrthoDB" id="9794508at2"/>
<dbReference type="AlphaFoldDB" id="A0A090ZD83"/>
<dbReference type="InterPro" id="IPR013324">
    <property type="entry name" value="RNA_pol_sigma_r3/r4-like"/>
</dbReference>
<dbReference type="InterPro" id="IPR039425">
    <property type="entry name" value="RNA_pol_sigma-70-like"/>
</dbReference>
<dbReference type="InterPro" id="IPR036388">
    <property type="entry name" value="WH-like_DNA-bd_sf"/>
</dbReference>
<keyword evidence="5 6" id="KW-0804">Transcription</keyword>
<comment type="similarity">
    <text evidence="1 6">Belongs to the sigma-70 factor family. ECF subfamily.</text>
</comment>
<keyword evidence="2 6" id="KW-0805">Transcription regulation</keyword>
<sequence>MREMQLEHLAEMSVSGLRMLMESYGEDVWNYAYVITRNTHTADDVAQDVFIKAYQHYASFRGEASVKTWLLKIARNTALSYQRRAFLRKAVLLGERSPDEGLGGTASAPSSPSAESQYLEREAADELWRQVLKLPGKFRDPLVLSVHHQLSMDEISAITGLSPGTVKSRIHRAKKKLAAAWKGVNDHA</sequence>
<dbReference type="PANTHER" id="PTHR43133">
    <property type="entry name" value="RNA POLYMERASE ECF-TYPE SIGMA FACTO"/>
    <property type="match status" value="1"/>
</dbReference>
<reference evidence="10 12" key="2">
    <citation type="submission" date="2019-11" db="EMBL/GenBank/DDBJ databases">
        <title>Draft genome sequences of five Paenibacillus species of dairy origin.</title>
        <authorList>
            <person name="Olajide A.M."/>
            <person name="Chen S."/>
            <person name="Lapointe G."/>
        </authorList>
    </citation>
    <scope>NUCLEOTIDE SEQUENCE [LARGE SCALE GENOMIC DNA]</scope>
    <source>
        <strain evidence="10 12">3CT49</strain>
    </source>
</reference>
<feature type="domain" description="RNA polymerase sigma-70 region 2" evidence="7">
    <location>
        <begin position="20"/>
        <end position="84"/>
    </location>
</feature>
<name>A0A090ZD83_PAEMA</name>
<dbReference type="Proteomes" id="UP000029278">
    <property type="component" value="Unassembled WGS sequence"/>
</dbReference>
<dbReference type="Pfam" id="PF04542">
    <property type="entry name" value="Sigma70_r2"/>
    <property type="match status" value="1"/>
</dbReference>
<evidence type="ECO:0000259" key="8">
    <source>
        <dbReference type="Pfam" id="PF08281"/>
    </source>
</evidence>
<gene>
    <name evidence="9" type="ORF">DJ90_1767</name>
    <name evidence="10" type="ORF">GNQ08_23820</name>
</gene>
<dbReference type="SUPFAM" id="SSF88946">
    <property type="entry name" value="Sigma2 domain of RNA polymerase sigma factors"/>
    <property type="match status" value="1"/>
</dbReference>
<keyword evidence="4 6" id="KW-0238">DNA-binding</keyword>
<evidence type="ECO:0000313" key="10">
    <source>
        <dbReference type="EMBL" id="MUG25399.1"/>
    </source>
</evidence>
<dbReference type="Gene3D" id="1.10.10.10">
    <property type="entry name" value="Winged helix-like DNA-binding domain superfamily/Winged helix DNA-binding domain"/>
    <property type="match status" value="1"/>
</dbReference>
<evidence type="ECO:0000256" key="4">
    <source>
        <dbReference type="ARBA" id="ARBA00023125"/>
    </source>
</evidence>
<evidence type="ECO:0000259" key="7">
    <source>
        <dbReference type="Pfam" id="PF04542"/>
    </source>
</evidence>
<evidence type="ECO:0000256" key="2">
    <source>
        <dbReference type="ARBA" id="ARBA00023015"/>
    </source>
</evidence>
<dbReference type="GO" id="GO:0006352">
    <property type="term" value="P:DNA-templated transcription initiation"/>
    <property type="evidence" value="ECO:0007669"/>
    <property type="project" value="InterPro"/>
</dbReference>
<evidence type="ECO:0000256" key="1">
    <source>
        <dbReference type="ARBA" id="ARBA00010641"/>
    </source>
</evidence>
<dbReference type="SUPFAM" id="SSF88659">
    <property type="entry name" value="Sigma3 and sigma4 domains of RNA polymerase sigma factors"/>
    <property type="match status" value="1"/>
</dbReference>
<dbReference type="NCBIfam" id="TIGR02937">
    <property type="entry name" value="sigma70-ECF"/>
    <property type="match status" value="1"/>
</dbReference>
<reference evidence="9 11" key="1">
    <citation type="submission" date="2014-04" db="EMBL/GenBank/DDBJ databases">
        <authorList>
            <person name="Bishop-Lilly K.A."/>
            <person name="Broomall S.M."/>
            <person name="Chain P.S."/>
            <person name="Chertkov O."/>
            <person name="Coyne S.R."/>
            <person name="Daligault H.E."/>
            <person name="Davenport K.W."/>
            <person name="Erkkila T."/>
            <person name="Frey K.G."/>
            <person name="Gibbons H.S."/>
            <person name="Gu W."/>
            <person name="Jaissle J."/>
            <person name="Johnson S.L."/>
            <person name="Koroleva G.I."/>
            <person name="Ladner J.T."/>
            <person name="Lo C.-C."/>
            <person name="Minogue T.D."/>
            <person name="Munk C."/>
            <person name="Palacios G.F."/>
            <person name="Redden C.L."/>
            <person name="Rosenzweig C.N."/>
            <person name="Scholz M.B."/>
            <person name="Teshima H."/>
            <person name="Xu Y."/>
        </authorList>
    </citation>
    <scope>NUCLEOTIDE SEQUENCE [LARGE SCALE GENOMIC DNA]</scope>
    <source>
        <strain evidence="9 11">8244</strain>
    </source>
</reference>
<proteinExistence type="inferred from homology"/>
<evidence type="ECO:0000313" key="9">
    <source>
        <dbReference type="EMBL" id="KFN08165.1"/>
    </source>
</evidence>
<keyword evidence="11" id="KW-1185">Reference proteome</keyword>